<proteinExistence type="predicted"/>
<gene>
    <name evidence="1" type="ORF">JK358_22945</name>
</gene>
<dbReference type="Proteomes" id="UP000602198">
    <property type="component" value="Unassembled WGS sequence"/>
</dbReference>
<reference evidence="1 2" key="1">
    <citation type="submission" date="2021-01" db="EMBL/GenBank/DDBJ databases">
        <title>WGS of actinomycetes isolated from Thailand.</title>
        <authorList>
            <person name="Thawai C."/>
        </authorList>
    </citation>
    <scope>NUCLEOTIDE SEQUENCE [LARGE SCALE GENOMIC DNA]</scope>
    <source>
        <strain evidence="1 2">LPG 2</strain>
    </source>
</reference>
<organism evidence="1 2">
    <name type="scientific">Nocardia acididurans</name>
    <dbReference type="NCBI Taxonomy" id="2802282"/>
    <lineage>
        <taxon>Bacteria</taxon>
        <taxon>Bacillati</taxon>
        <taxon>Actinomycetota</taxon>
        <taxon>Actinomycetes</taxon>
        <taxon>Mycobacteriales</taxon>
        <taxon>Nocardiaceae</taxon>
        <taxon>Nocardia</taxon>
    </lineage>
</organism>
<evidence type="ECO:0000313" key="1">
    <source>
        <dbReference type="EMBL" id="MBL1077262.1"/>
    </source>
</evidence>
<dbReference type="RefSeq" id="WP_201950081.1">
    <property type="nucleotide sequence ID" value="NZ_JAERRJ010000008.1"/>
</dbReference>
<sequence length="134" mass="14451">MPVVLVALAGCGPIDQPPKSVNVELGSVFTLAVGSTAHLDDGRISVLLREVSKDSRCPADVDCAWAGDAIVSLTMTVDPVVAERDLHITLDPQEADLEGYRVQLIDLEPGPREWEDDIAQSDYRASLRVSRING</sequence>
<evidence type="ECO:0000313" key="2">
    <source>
        <dbReference type="Proteomes" id="UP000602198"/>
    </source>
</evidence>
<dbReference type="EMBL" id="JAERRJ010000008">
    <property type="protein sequence ID" value="MBL1077262.1"/>
    <property type="molecule type" value="Genomic_DNA"/>
</dbReference>
<name>A0ABS1M9G6_9NOCA</name>
<keyword evidence="2" id="KW-1185">Reference proteome</keyword>
<evidence type="ECO:0008006" key="3">
    <source>
        <dbReference type="Google" id="ProtNLM"/>
    </source>
</evidence>
<comment type="caution">
    <text evidence="1">The sequence shown here is derived from an EMBL/GenBank/DDBJ whole genome shotgun (WGS) entry which is preliminary data.</text>
</comment>
<accession>A0ABS1M9G6</accession>
<protein>
    <recommendedName>
        <fullName evidence="3">Lipoprotein</fullName>
    </recommendedName>
</protein>